<comment type="caution">
    <text evidence="2">The sequence shown here is derived from an EMBL/GenBank/DDBJ whole genome shotgun (WGS) entry which is preliminary data.</text>
</comment>
<accession>A0A4Y2BSC6</accession>
<organism evidence="2 3">
    <name type="scientific">Araneus ventricosus</name>
    <name type="common">Orbweaver spider</name>
    <name type="synonym">Epeira ventricosa</name>
    <dbReference type="NCBI Taxonomy" id="182803"/>
    <lineage>
        <taxon>Eukaryota</taxon>
        <taxon>Metazoa</taxon>
        <taxon>Ecdysozoa</taxon>
        <taxon>Arthropoda</taxon>
        <taxon>Chelicerata</taxon>
        <taxon>Arachnida</taxon>
        <taxon>Araneae</taxon>
        <taxon>Araneomorphae</taxon>
        <taxon>Entelegynae</taxon>
        <taxon>Araneoidea</taxon>
        <taxon>Araneidae</taxon>
        <taxon>Araneus</taxon>
    </lineage>
</organism>
<sequence>MIMRSPPLDLLQKPAHSVGKPIQKRLPPRLPHKRFSHSSLLLAENRNCYVEICQTRSRDSLTARKASVKGRALLDANEFEKIKRRAELRQDRVLANHVKSSL</sequence>
<feature type="compositionally biased region" description="Basic residues" evidence="1">
    <location>
        <begin position="22"/>
        <end position="31"/>
    </location>
</feature>
<dbReference type="EMBL" id="BGPR01000107">
    <property type="protein sequence ID" value="GBL94958.1"/>
    <property type="molecule type" value="Genomic_DNA"/>
</dbReference>
<evidence type="ECO:0000313" key="2">
    <source>
        <dbReference type="EMBL" id="GBL94958.1"/>
    </source>
</evidence>
<reference evidence="2 3" key="1">
    <citation type="journal article" date="2019" name="Sci. Rep.">
        <title>Orb-weaving spider Araneus ventricosus genome elucidates the spidroin gene catalogue.</title>
        <authorList>
            <person name="Kono N."/>
            <person name="Nakamura H."/>
            <person name="Ohtoshi R."/>
            <person name="Moran D.A.P."/>
            <person name="Shinohara A."/>
            <person name="Yoshida Y."/>
            <person name="Fujiwara M."/>
            <person name="Mori M."/>
            <person name="Tomita M."/>
            <person name="Arakawa K."/>
        </authorList>
    </citation>
    <scope>NUCLEOTIDE SEQUENCE [LARGE SCALE GENOMIC DNA]</scope>
</reference>
<evidence type="ECO:0000256" key="1">
    <source>
        <dbReference type="SAM" id="MobiDB-lite"/>
    </source>
</evidence>
<dbReference type="Proteomes" id="UP000499080">
    <property type="component" value="Unassembled WGS sequence"/>
</dbReference>
<dbReference type="AlphaFoldDB" id="A0A4Y2BSC6"/>
<evidence type="ECO:0000313" key="3">
    <source>
        <dbReference type="Proteomes" id="UP000499080"/>
    </source>
</evidence>
<name>A0A4Y2BSC6_ARAVE</name>
<keyword evidence="3" id="KW-1185">Reference proteome</keyword>
<feature type="region of interest" description="Disordered" evidence="1">
    <location>
        <begin position="1"/>
        <end position="31"/>
    </location>
</feature>
<protein>
    <submittedName>
        <fullName evidence="2">Uncharacterized protein</fullName>
    </submittedName>
</protein>
<gene>
    <name evidence="2" type="ORF">AVEN_187472_1</name>
</gene>
<proteinExistence type="predicted"/>